<evidence type="ECO:0000256" key="1">
    <source>
        <dbReference type="SAM" id="SignalP"/>
    </source>
</evidence>
<evidence type="ECO:0000313" key="3">
    <source>
        <dbReference type="Proteomes" id="UP000266552"/>
    </source>
</evidence>
<keyword evidence="1" id="KW-0732">Signal</keyword>
<name>A0A385TJU2_PAELA</name>
<reference evidence="2 3" key="1">
    <citation type="submission" date="2018-09" db="EMBL/GenBank/DDBJ databases">
        <title>Genome Sequence of Paenibacillus lautus Strain E7593-69, Azo Dye-Degrading Bacteria, Isolated from Commercial Tattoo Inks.</title>
        <authorList>
            <person name="Nho S.W."/>
            <person name="Kim S.-J."/>
            <person name="Kweon O."/>
            <person name="Cerniglia C.E."/>
        </authorList>
    </citation>
    <scope>NUCLEOTIDE SEQUENCE [LARGE SCALE GENOMIC DNA]</scope>
    <source>
        <strain evidence="2 3">E7593-69</strain>
    </source>
</reference>
<dbReference type="Proteomes" id="UP000266552">
    <property type="component" value="Chromosome"/>
</dbReference>
<organism evidence="2 3">
    <name type="scientific">Paenibacillus lautus</name>
    <name type="common">Bacillus lautus</name>
    <dbReference type="NCBI Taxonomy" id="1401"/>
    <lineage>
        <taxon>Bacteria</taxon>
        <taxon>Bacillati</taxon>
        <taxon>Bacillota</taxon>
        <taxon>Bacilli</taxon>
        <taxon>Bacillales</taxon>
        <taxon>Paenibacillaceae</taxon>
        <taxon>Paenibacillus</taxon>
    </lineage>
</organism>
<dbReference type="RefSeq" id="WP_119847823.1">
    <property type="nucleotide sequence ID" value="NZ_CP032412.1"/>
</dbReference>
<feature type="chain" id="PRO_5017181337" evidence="1">
    <location>
        <begin position="26"/>
        <end position="406"/>
    </location>
</feature>
<gene>
    <name evidence="2" type="ORF">D5F53_11635</name>
</gene>
<accession>A0A385TJU2</accession>
<dbReference type="KEGG" id="plw:D5F53_11635"/>
<keyword evidence="3" id="KW-1185">Reference proteome</keyword>
<protein>
    <submittedName>
        <fullName evidence="2">Peptidase</fullName>
    </submittedName>
</protein>
<dbReference type="AlphaFoldDB" id="A0A385TJU2"/>
<sequence>MNKIYKVLTTATILAMAALPAAANAQDVPPASVQTGQGSIVNQAKKSVPGTMGYITEYVNDKTGKWITVTGRGLGATDQQEIKLSISKDTKIIDAKGNKVQLQTIVDKNQAIKAFYGPNITKSLPPQGSALTIIVQDKGFAGIDGTIAEVTEQGILVEGTNLYNDGEETMLLHLDLKAKIIHADGSTLNASGLEAGMSIRAFYGPYVALSMPPQSSTNYIRVQAQAEEPVQEEPAGTNGIITDMADNKITVMGQALETGGVNYVILTVDENTEIVDAKGKPLTAEALKADLRIEAYYSQVMTLIYPARTHADKIVVSETTAPKIEGTVAASDRTTKDQLYINVGSDQSTENDVILNVTEDTQVIAGLSTESELKPGTKVVAYHSPIMTKSIPPITSAEVIIVQSGE</sequence>
<proteinExistence type="predicted"/>
<evidence type="ECO:0000313" key="2">
    <source>
        <dbReference type="EMBL" id="AYB43906.1"/>
    </source>
</evidence>
<dbReference type="EMBL" id="CP032412">
    <property type="protein sequence ID" value="AYB43906.1"/>
    <property type="molecule type" value="Genomic_DNA"/>
</dbReference>
<feature type="signal peptide" evidence="1">
    <location>
        <begin position="1"/>
        <end position="25"/>
    </location>
</feature>